<evidence type="ECO:0000313" key="3">
    <source>
        <dbReference type="Proteomes" id="UP000093962"/>
    </source>
</evidence>
<dbReference type="Proteomes" id="UP000093962">
    <property type="component" value="Unassembled WGS sequence"/>
</dbReference>
<sequence length="154" mass="16469">MNRYHGSPAAIAVIDADRAIVGGHNLGDDRQPQPGTTTTPGSVGVQPEEPLKNLVPCGGRDSRAVIDHLYDGVVTLGAHDDGHLAGGMAGRVIGQVAQQSHEPVRIDAGLDRRKIGDYPQGRFTFESSRLRSRQIIEIGLDTTQRQAAFIGARQ</sequence>
<organism evidence="2 3">
    <name type="scientific">Mycolicibacterium mucogenicum</name>
    <name type="common">Mycobacterium mucogenicum</name>
    <dbReference type="NCBI Taxonomy" id="56689"/>
    <lineage>
        <taxon>Bacteria</taxon>
        <taxon>Bacillati</taxon>
        <taxon>Actinomycetota</taxon>
        <taxon>Actinomycetes</taxon>
        <taxon>Mycobacteriales</taxon>
        <taxon>Mycobacteriaceae</taxon>
        <taxon>Mycolicibacterium</taxon>
    </lineage>
</organism>
<reference evidence="2 3" key="1">
    <citation type="submission" date="2016-06" db="EMBL/GenBank/DDBJ databases">
        <authorList>
            <person name="Kjaerup R.B."/>
            <person name="Dalgaard T.S."/>
            <person name="Juul-Madsen H.R."/>
        </authorList>
    </citation>
    <scope>NUCLEOTIDE SEQUENCE [LARGE SCALE GENOMIC DNA]</scope>
    <source>
        <strain evidence="2 3">1199456.5</strain>
    </source>
</reference>
<evidence type="ECO:0000313" key="2">
    <source>
        <dbReference type="EMBL" id="OBA92205.1"/>
    </source>
</evidence>
<proteinExistence type="predicted"/>
<dbReference type="EMBL" id="LZSF01000016">
    <property type="protein sequence ID" value="OBA92205.1"/>
    <property type="molecule type" value="Genomic_DNA"/>
</dbReference>
<feature type="region of interest" description="Disordered" evidence="1">
    <location>
        <begin position="22"/>
        <end position="56"/>
    </location>
</feature>
<feature type="compositionally biased region" description="Low complexity" evidence="1">
    <location>
        <begin position="32"/>
        <end position="47"/>
    </location>
</feature>
<dbReference type="AlphaFoldDB" id="A0A1A0N3F8"/>
<gene>
    <name evidence="2" type="ORF">A5642_09590</name>
</gene>
<accession>A0A1A0N3F8</accession>
<evidence type="ECO:0000256" key="1">
    <source>
        <dbReference type="SAM" id="MobiDB-lite"/>
    </source>
</evidence>
<protein>
    <submittedName>
        <fullName evidence="2">Uncharacterized protein</fullName>
    </submittedName>
</protein>
<name>A0A1A0N3F8_MYCMU</name>
<comment type="caution">
    <text evidence="2">The sequence shown here is derived from an EMBL/GenBank/DDBJ whole genome shotgun (WGS) entry which is preliminary data.</text>
</comment>